<comment type="subcellular location">
    <subcellularLocation>
        <location evidence="1">Cell membrane</location>
        <topology evidence="1">Multi-pass membrane protein</topology>
    </subcellularLocation>
</comment>
<feature type="transmembrane region" description="Helical" evidence="7">
    <location>
        <begin position="139"/>
        <end position="159"/>
    </location>
</feature>
<evidence type="ECO:0000256" key="3">
    <source>
        <dbReference type="ARBA" id="ARBA00022692"/>
    </source>
</evidence>
<feature type="compositionally biased region" description="Low complexity" evidence="6">
    <location>
        <begin position="22"/>
        <end position="31"/>
    </location>
</feature>
<dbReference type="Pfam" id="PF03631">
    <property type="entry name" value="Virul_fac_BrkB"/>
    <property type="match status" value="1"/>
</dbReference>
<evidence type="ECO:0000313" key="9">
    <source>
        <dbReference type="Proteomes" id="UP000004367"/>
    </source>
</evidence>
<feature type="region of interest" description="Disordered" evidence="6">
    <location>
        <begin position="428"/>
        <end position="455"/>
    </location>
</feature>
<evidence type="ECO:0000256" key="1">
    <source>
        <dbReference type="ARBA" id="ARBA00004651"/>
    </source>
</evidence>
<feature type="transmembrane region" description="Helical" evidence="7">
    <location>
        <begin position="228"/>
        <end position="250"/>
    </location>
</feature>
<evidence type="ECO:0000256" key="6">
    <source>
        <dbReference type="SAM" id="MobiDB-lite"/>
    </source>
</evidence>
<feature type="compositionally biased region" description="Basic and acidic residues" evidence="6">
    <location>
        <begin position="382"/>
        <end position="391"/>
    </location>
</feature>
<dbReference type="GO" id="GO:0005886">
    <property type="term" value="C:plasma membrane"/>
    <property type="evidence" value="ECO:0007669"/>
    <property type="project" value="UniProtKB-SubCell"/>
</dbReference>
<evidence type="ECO:0000256" key="5">
    <source>
        <dbReference type="ARBA" id="ARBA00023136"/>
    </source>
</evidence>
<evidence type="ECO:0000256" key="4">
    <source>
        <dbReference type="ARBA" id="ARBA00022989"/>
    </source>
</evidence>
<dbReference type="PANTHER" id="PTHR30213">
    <property type="entry name" value="INNER MEMBRANE PROTEIN YHJD"/>
    <property type="match status" value="1"/>
</dbReference>
<dbReference type="PANTHER" id="PTHR30213:SF1">
    <property type="entry name" value="INNER MEMBRANE PROTEIN YHJD"/>
    <property type="match status" value="1"/>
</dbReference>
<feature type="transmembrane region" description="Helical" evidence="7">
    <location>
        <begin position="70"/>
        <end position="94"/>
    </location>
</feature>
<proteinExistence type="predicted"/>
<keyword evidence="9" id="KW-1185">Reference proteome</keyword>
<feature type="compositionally biased region" description="Basic and acidic residues" evidence="6">
    <location>
        <begin position="33"/>
        <end position="44"/>
    </location>
</feature>
<keyword evidence="4 7" id="KW-1133">Transmembrane helix</keyword>
<dbReference type="AlphaFoldDB" id="H5UVP7"/>
<keyword evidence="3 7" id="KW-0812">Transmembrane</keyword>
<feature type="transmembrane region" description="Helical" evidence="7">
    <location>
        <begin position="293"/>
        <end position="317"/>
    </location>
</feature>
<feature type="transmembrane region" description="Helical" evidence="7">
    <location>
        <begin position="187"/>
        <end position="208"/>
    </location>
</feature>
<sequence>MSAHAGYVCPMATAYSDTDNHAGPPATGAPASTHDDTSGGEPAPKKFIEKVKESRPVRAFMRFGKARGGLLAGGIAYTSLFSIVSALTIAWTVFAATLGDDPALREQVIEAVNKALPGILKDSSGSGMIDPNSLVLETALNPASIVAALVLLWSAIGLMSNIRSTIQAMFGIIAPAENFAVAKLRDLLGFVVMALGIVLSSLLGGAATTMGSTVLGWIGLGDNPVTGFLLRALGFVIAASVAALTFAFLFRVTAAVRPLKKDLWLGSALGGVAVTVVLTLGTSIVKSASDNPLLAASAALVTLLLFVNLLAQVLMLVSAFTANPPSPDVPQSPEEVHFHETPNFVTLSDPSTLDWKHQDVTGQIDVDETLRPGYRKPKSRDRRPGDHDVRPDGQPMEVLASPWSVGRIRRRARRHERAAVELRAQLGQRPRTEAAEAAYWTKRGVTGTRRRKRTS</sequence>
<dbReference type="InterPro" id="IPR017039">
    <property type="entry name" value="Virul_fac_BrkB"/>
</dbReference>
<evidence type="ECO:0000313" key="8">
    <source>
        <dbReference type="EMBL" id="GAB49805.1"/>
    </source>
</evidence>
<dbReference type="EMBL" id="BAFE01000094">
    <property type="protein sequence ID" value="GAB49805.1"/>
    <property type="molecule type" value="Genomic_DNA"/>
</dbReference>
<feature type="region of interest" description="Disordered" evidence="6">
    <location>
        <begin position="19"/>
        <end position="44"/>
    </location>
</feature>
<organism evidence="8 9">
    <name type="scientific">Mobilicoccus pelagius NBRC 104925</name>
    <dbReference type="NCBI Taxonomy" id="1089455"/>
    <lineage>
        <taxon>Bacteria</taxon>
        <taxon>Bacillati</taxon>
        <taxon>Actinomycetota</taxon>
        <taxon>Actinomycetes</taxon>
        <taxon>Micrococcales</taxon>
        <taxon>Dermatophilaceae</taxon>
        <taxon>Mobilicoccus</taxon>
    </lineage>
</organism>
<feature type="region of interest" description="Disordered" evidence="6">
    <location>
        <begin position="370"/>
        <end position="397"/>
    </location>
</feature>
<name>H5UVP7_9MICO</name>
<evidence type="ECO:0000256" key="2">
    <source>
        <dbReference type="ARBA" id="ARBA00022475"/>
    </source>
</evidence>
<dbReference type="STRING" id="1089455.MOPEL_135_00430"/>
<gene>
    <name evidence="8" type="ORF">MOPEL_135_00430</name>
</gene>
<comment type="caution">
    <text evidence="8">The sequence shown here is derived from an EMBL/GenBank/DDBJ whole genome shotgun (WGS) entry which is preliminary data.</text>
</comment>
<evidence type="ECO:0000256" key="7">
    <source>
        <dbReference type="SAM" id="Phobius"/>
    </source>
</evidence>
<feature type="transmembrane region" description="Helical" evidence="7">
    <location>
        <begin position="262"/>
        <end position="281"/>
    </location>
</feature>
<dbReference type="Proteomes" id="UP000004367">
    <property type="component" value="Unassembled WGS sequence"/>
</dbReference>
<keyword evidence="5 7" id="KW-0472">Membrane</keyword>
<keyword evidence="2" id="KW-1003">Cell membrane</keyword>
<reference evidence="8 9" key="1">
    <citation type="submission" date="2012-02" db="EMBL/GenBank/DDBJ databases">
        <title>Whole genome shotgun sequence of Mobilicoccus pelagius NBRC 104925.</title>
        <authorList>
            <person name="Yoshida Y."/>
            <person name="Hosoyama A."/>
            <person name="Tsuchikane K."/>
            <person name="Katsumata H."/>
            <person name="Yamazaki S."/>
            <person name="Fujita N."/>
        </authorList>
    </citation>
    <scope>NUCLEOTIDE SEQUENCE [LARGE SCALE GENOMIC DNA]</scope>
    <source>
        <strain evidence="8 9">NBRC 104925</strain>
    </source>
</reference>
<dbReference type="eggNOG" id="COG1295">
    <property type="taxonomic scope" value="Bacteria"/>
</dbReference>
<accession>H5UVP7</accession>
<protein>
    <submittedName>
        <fullName evidence="8">Putative ribonuclease BN</fullName>
    </submittedName>
</protein>